<comment type="caution">
    <text evidence="2">The sequence shown here is derived from an EMBL/GenBank/DDBJ whole genome shotgun (WGS) entry which is preliminary data.</text>
</comment>
<gene>
    <name evidence="2" type="ORF">GCM10017577_28030</name>
</gene>
<dbReference type="Proteomes" id="UP001143463">
    <property type="component" value="Unassembled WGS sequence"/>
</dbReference>
<dbReference type="InterPro" id="IPR036291">
    <property type="entry name" value="NAD(P)-bd_dom_sf"/>
</dbReference>
<name>A0A9W6L2D6_9PSEU</name>
<dbReference type="Pfam" id="PF01370">
    <property type="entry name" value="Epimerase"/>
    <property type="match status" value="1"/>
</dbReference>
<dbReference type="EMBL" id="BSFQ01000010">
    <property type="protein sequence ID" value="GLL11662.1"/>
    <property type="molecule type" value="Genomic_DNA"/>
</dbReference>
<dbReference type="PANTHER" id="PTHR43245">
    <property type="entry name" value="BIFUNCTIONAL POLYMYXIN RESISTANCE PROTEIN ARNA"/>
    <property type="match status" value="1"/>
</dbReference>
<dbReference type="AlphaFoldDB" id="A0A9W6L2D6"/>
<evidence type="ECO:0000313" key="2">
    <source>
        <dbReference type="EMBL" id="GLL11662.1"/>
    </source>
</evidence>
<dbReference type="RefSeq" id="WP_037038800.1">
    <property type="nucleotide sequence ID" value="NZ_BAAAUZ010000010.1"/>
</dbReference>
<organism evidence="2 3">
    <name type="scientific">Pseudonocardia halophobica</name>
    <dbReference type="NCBI Taxonomy" id="29401"/>
    <lineage>
        <taxon>Bacteria</taxon>
        <taxon>Bacillati</taxon>
        <taxon>Actinomycetota</taxon>
        <taxon>Actinomycetes</taxon>
        <taxon>Pseudonocardiales</taxon>
        <taxon>Pseudonocardiaceae</taxon>
        <taxon>Pseudonocardia</taxon>
    </lineage>
</organism>
<accession>A0A9W6L2D6</accession>
<dbReference type="SUPFAM" id="SSF51735">
    <property type="entry name" value="NAD(P)-binding Rossmann-fold domains"/>
    <property type="match status" value="1"/>
</dbReference>
<sequence length="334" mass="36018">MTSSEKAAQPVEGQRVLVTGGAGTIGSTLVDQLVEAGAAEIVVLDNLVRGRRENIAAAQEAAGDRLTLVEGDINDRGLVGELTAGKDLVFHLAALRITQCAEQPRTALESLVDGTFTIIEAAVEHGVKKIVASSSASVYGLAEEFPTTERHHPYNNDTFYGAAKAFNEGMLRSFHAMNGLDYVALRYFNVYGPRMDAYGVYTEVLIRWMERIARGDRPLIFGDGKQTMDFVHVHDIARANVLAAQAPVTDDVYNIATAQEISLAGLAEALLKAMDSDLTPEFGPARQVNGVTRRLADISAAARDLGWKPTIGMDEGLRGLVQWWSEETGTKVGA</sequence>
<keyword evidence="3" id="KW-1185">Reference proteome</keyword>
<dbReference type="Gene3D" id="3.40.50.720">
    <property type="entry name" value="NAD(P)-binding Rossmann-like Domain"/>
    <property type="match status" value="1"/>
</dbReference>
<dbReference type="InterPro" id="IPR050177">
    <property type="entry name" value="Lipid_A_modif_metabolic_enz"/>
</dbReference>
<protein>
    <submittedName>
        <fullName evidence="2">NAD-dependent epimerase</fullName>
    </submittedName>
</protein>
<reference evidence="2" key="2">
    <citation type="submission" date="2023-01" db="EMBL/GenBank/DDBJ databases">
        <authorList>
            <person name="Sun Q."/>
            <person name="Evtushenko L."/>
        </authorList>
    </citation>
    <scope>NUCLEOTIDE SEQUENCE</scope>
    <source>
        <strain evidence="2">VKM Ac-1069</strain>
    </source>
</reference>
<feature type="domain" description="NAD-dependent epimerase/dehydratase" evidence="1">
    <location>
        <begin position="16"/>
        <end position="256"/>
    </location>
</feature>
<evidence type="ECO:0000259" key="1">
    <source>
        <dbReference type="Pfam" id="PF01370"/>
    </source>
</evidence>
<evidence type="ECO:0000313" key="3">
    <source>
        <dbReference type="Proteomes" id="UP001143463"/>
    </source>
</evidence>
<dbReference type="InterPro" id="IPR001509">
    <property type="entry name" value="Epimerase_deHydtase"/>
</dbReference>
<dbReference type="Gene3D" id="3.90.25.10">
    <property type="entry name" value="UDP-galactose 4-epimerase, domain 1"/>
    <property type="match status" value="1"/>
</dbReference>
<proteinExistence type="predicted"/>
<dbReference type="PANTHER" id="PTHR43245:SF53">
    <property type="entry name" value="EPIMERASE-RELATED"/>
    <property type="match status" value="1"/>
</dbReference>
<reference evidence="2" key="1">
    <citation type="journal article" date="2014" name="Int. J. Syst. Evol. Microbiol.">
        <title>Complete genome sequence of Corynebacterium casei LMG S-19264T (=DSM 44701T), isolated from a smear-ripened cheese.</title>
        <authorList>
            <consortium name="US DOE Joint Genome Institute (JGI-PGF)"/>
            <person name="Walter F."/>
            <person name="Albersmeier A."/>
            <person name="Kalinowski J."/>
            <person name="Ruckert C."/>
        </authorList>
    </citation>
    <scope>NUCLEOTIDE SEQUENCE</scope>
    <source>
        <strain evidence="2">VKM Ac-1069</strain>
    </source>
</reference>